<sequence length="177" mass="18988">MKQTHVNSIDLNLFTPAIMKKAYSLSKTSLLALFLILSVVFACSDDKDDDPKPVDNNPIVATWELEAITPQTAGTTIPNLALIEAAVPCLYDLKVTFKSDNTITTADCPTAVTAIDTFVPISGATWKVENDNLILTKGTTNQSLKFTQTATELKINVNVPASGTSAAVNAVLNFKKV</sequence>
<proteinExistence type="predicted"/>
<evidence type="ECO:0000256" key="1">
    <source>
        <dbReference type="SAM" id="SignalP"/>
    </source>
</evidence>
<comment type="caution">
    <text evidence="3">The sequence shown here is derived from an EMBL/GenBank/DDBJ whole genome shotgun (WGS) entry which is preliminary data.</text>
</comment>
<evidence type="ECO:0000313" key="4">
    <source>
        <dbReference type="Proteomes" id="UP000632339"/>
    </source>
</evidence>
<dbReference type="InterPro" id="IPR024311">
    <property type="entry name" value="Lipocalin-like"/>
</dbReference>
<feature type="signal peptide" evidence="1">
    <location>
        <begin position="1"/>
        <end position="42"/>
    </location>
</feature>
<feature type="chain" id="PRO_5046849370" description="Lipocalin-like domain-containing protein" evidence="1">
    <location>
        <begin position="43"/>
        <end position="177"/>
    </location>
</feature>
<keyword evidence="1" id="KW-0732">Signal</keyword>
<keyword evidence="4" id="KW-1185">Reference proteome</keyword>
<name>A0ABQ2INU6_9BACT</name>
<reference evidence="4" key="1">
    <citation type="journal article" date="2019" name="Int. J. Syst. Evol. Microbiol.">
        <title>The Global Catalogue of Microorganisms (GCM) 10K type strain sequencing project: providing services to taxonomists for standard genome sequencing and annotation.</title>
        <authorList>
            <consortium name="The Broad Institute Genomics Platform"/>
            <consortium name="The Broad Institute Genome Sequencing Center for Infectious Disease"/>
            <person name="Wu L."/>
            <person name="Ma J."/>
        </authorList>
    </citation>
    <scope>NUCLEOTIDE SEQUENCE [LARGE SCALE GENOMIC DNA]</scope>
    <source>
        <strain evidence="4">CGMCC 1.6375</strain>
    </source>
</reference>
<dbReference type="EMBL" id="BMLI01000005">
    <property type="protein sequence ID" value="GGN14374.1"/>
    <property type="molecule type" value="Genomic_DNA"/>
</dbReference>
<feature type="domain" description="Lipocalin-like" evidence="2">
    <location>
        <begin position="59"/>
        <end position="155"/>
    </location>
</feature>
<gene>
    <name evidence="3" type="ORF">GCM10010967_58350</name>
</gene>
<dbReference type="Proteomes" id="UP000632339">
    <property type="component" value="Unassembled WGS sequence"/>
</dbReference>
<dbReference type="Pfam" id="PF13648">
    <property type="entry name" value="Lipocalin_4"/>
    <property type="match status" value="1"/>
</dbReference>
<evidence type="ECO:0000259" key="2">
    <source>
        <dbReference type="Pfam" id="PF13648"/>
    </source>
</evidence>
<organism evidence="3 4">
    <name type="scientific">Dyadobacter beijingensis</name>
    <dbReference type="NCBI Taxonomy" id="365489"/>
    <lineage>
        <taxon>Bacteria</taxon>
        <taxon>Pseudomonadati</taxon>
        <taxon>Bacteroidota</taxon>
        <taxon>Cytophagia</taxon>
        <taxon>Cytophagales</taxon>
        <taxon>Spirosomataceae</taxon>
        <taxon>Dyadobacter</taxon>
    </lineage>
</organism>
<protein>
    <recommendedName>
        <fullName evidence="2">Lipocalin-like domain-containing protein</fullName>
    </recommendedName>
</protein>
<accession>A0ABQ2INU6</accession>
<evidence type="ECO:0000313" key="3">
    <source>
        <dbReference type="EMBL" id="GGN14374.1"/>
    </source>
</evidence>